<accession>A0A4E9ECZ7</accession>
<evidence type="ECO:0000313" key="2">
    <source>
        <dbReference type="EMBL" id="VIO57651.1"/>
    </source>
</evidence>
<organism evidence="2">
    <name type="scientific">Gibberella zeae</name>
    <name type="common">Wheat head blight fungus</name>
    <name type="synonym">Fusarium graminearum</name>
    <dbReference type="NCBI Taxonomy" id="5518"/>
    <lineage>
        <taxon>Eukaryota</taxon>
        <taxon>Fungi</taxon>
        <taxon>Dikarya</taxon>
        <taxon>Ascomycota</taxon>
        <taxon>Pezizomycotina</taxon>
        <taxon>Sordariomycetes</taxon>
        <taxon>Hypocreomycetidae</taxon>
        <taxon>Hypocreales</taxon>
        <taxon>Nectriaceae</taxon>
        <taxon>Fusarium</taxon>
    </lineage>
</organism>
<evidence type="ECO:0000313" key="1">
    <source>
        <dbReference type="EMBL" id="CAG1964598.1"/>
    </source>
</evidence>
<dbReference type="EMBL" id="CAAKMV010000130">
    <property type="protein sequence ID" value="VIO57651.1"/>
    <property type="molecule type" value="Genomic_DNA"/>
</dbReference>
<dbReference type="EMBL" id="CAJPIJ010000055">
    <property type="protein sequence ID" value="CAG1964598.1"/>
    <property type="molecule type" value="Genomic_DNA"/>
</dbReference>
<dbReference type="Proteomes" id="UP000746612">
    <property type="component" value="Unassembled WGS sequence"/>
</dbReference>
<name>A0A4E9ECZ7_GIBZA</name>
<proteinExistence type="predicted"/>
<sequence>MSSAWTLCKIKPHRIRAGSGRPPVAPGLAGRQFNYKLSDRVFNAKTSKLPSTDSGVAQAGKCITWTLVNSAHVRELDQQRIVSIASDEPLTKTSLAAENDATPAKGSVVLN</sequence>
<reference evidence="2" key="1">
    <citation type="submission" date="2019-04" db="EMBL/GenBank/DDBJ databases">
        <authorList>
            <person name="Melise S."/>
            <person name="Noan J."/>
            <person name="Okalmin O."/>
        </authorList>
    </citation>
    <scope>NUCLEOTIDE SEQUENCE</scope>
    <source>
        <strain evidence="2">FN9</strain>
    </source>
</reference>
<protein>
    <submittedName>
        <fullName evidence="2">Uncharacterized protein</fullName>
    </submittedName>
</protein>
<gene>
    <name evidence="2" type="ORF">FUG_LOCUS257767</name>
    <name evidence="1" type="ORF">MDCFG202_LOCUS20980</name>
</gene>
<reference evidence="1" key="2">
    <citation type="submission" date="2021-03" db="EMBL/GenBank/DDBJ databases">
        <authorList>
            <person name="Alouane T."/>
            <person name="Langin T."/>
            <person name="Bonhomme L."/>
        </authorList>
    </citation>
    <scope>NUCLEOTIDE SEQUENCE</scope>
    <source>
        <strain evidence="1">MDC_Fg202</strain>
    </source>
</reference>
<dbReference type="AlphaFoldDB" id="A0A4E9ECZ7"/>